<gene>
    <name evidence="1" type="ORF">MSZNOR_3044</name>
</gene>
<evidence type="ECO:0000313" key="1">
    <source>
        <dbReference type="EMBL" id="CAI8880204.1"/>
    </source>
</evidence>
<dbReference type="EMBL" id="OX458333">
    <property type="protein sequence ID" value="CAI8880204.1"/>
    <property type="molecule type" value="Genomic_DNA"/>
</dbReference>
<name>A0ABM9I451_9GAMM</name>
<protein>
    <submittedName>
        <fullName evidence="1">Uncharacterized protein</fullName>
    </submittedName>
</protein>
<sequence>MLLTYVEQTIEAVMSSDVEEEAFGFPEPRSCLLLKRKTDSTNGPMAE</sequence>
<proteinExistence type="predicted"/>
<dbReference type="Proteomes" id="UP001162030">
    <property type="component" value="Chromosome"/>
</dbReference>
<reference evidence="1 2" key="1">
    <citation type="submission" date="2023-03" db="EMBL/GenBank/DDBJ databases">
        <authorList>
            <person name="Pearce D."/>
        </authorList>
    </citation>
    <scope>NUCLEOTIDE SEQUENCE [LARGE SCALE GENOMIC DNA]</scope>
    <source>
        <strain evidence="1">Msz</strain>
    </source>
</reference>
<organism evidence="1 2">
    <name type="scientific">Methylocaldum szegediense</name>
    <dbReference type="NCBI Taxonomy" id="73780"/>
    <lineage>
        <taxon>Bacteria</taxon>
        <taxon>Pseudomonadati</taxon>
        <taxon>Pseudomonadota</taxon>
        <taxon>Gammaproteobacteria</taxon>
        <taxon>Methylococcales</taxon>
        <taxon>Methylococcaceae</taxon>
        <taxon>Methylocaldum</taxon>
    </lineage>
</organism>
<accession>A0ABM9I451</accession>
<evidence type="ECO:0000313" key="2">
    <source>
        <dbReference type="Proteomes" id="UP001162030"/>
    </source>
</evidence>
<keyword evidence="2" id="KW-1185">Reference proteome</keyword>
<dbReference type="RefSeq" id="WP_202901161.1">
    <property type="nucleotide sequence ID" value="NZ_OX458333.1"/>
</dbReference>